<name>A0A3P6T668_LITSI</name>
<dbReference type="Pfam" id="PF09752">
    <property type="entry name" value="ABHD18"/>
    <property type="match status" value="1"/>
</dbReference>
<evidence type="ECO:0000313" key="2">
    <source>
        <dbReference type="Proteomes" id="UP000277928"/>
    </source>
</evidence>
<accession>A0A3P6T668</accession>
<dbReference type="InterPro" id="IPR029058">
    <property type="entry name" value="AB_hydrolase_fold"/>
</dbReference>
<protein>
    <recommendedName>
        <fullName evidence="3">AB hydrolase-1 domain-containing protein</fullName>
    </recommendedName>
</protein>
<dbReference type="Gene3D" id="3.40.50.1820">
    <property type="entry name" value="alpha/beta hydrolase"/>
    <property type="match status" value="1"/>
</dbReference>
<dbReference type="AlphaFoldDB" id="A0A3P6T668"/>
<reference evidence="1 2" key="1">
    <citation type="submission" date="2018-08" db="EMBL/GenBank/DDBJ databases">
        <authorList>
            <person name="Laetsch R D."/>
            <person name="Stevens L."/>
            <person name="Kumar S."/>
            <person name="Blaxter L. M."/>
        </authorList>
    </citation>
    <scope>NUCLEOTIDE SEQUENCE [LARGE SCALE GENOMIC DNA]</scope>
</reference>
<dbReference type="PANTHER" id="PTHR13617">
    <property type="entry name" value="PROTEIN ABHD18"/>
    <property type="match status" value="1"/>
</dbReference>
<sequence>MARNGNRYMEGYFLSPLAYMFPDLLPGNVGQATWRGKFSKVKHALVIHLAGTGDHTYFRSSLINVSDLFVMGGALVAECNFLLKWARAQGYWPVGLAGVSMGGHMACLACTNSPEPIALIPCLSWTTASTVFVQGTLSKSVSWDVLTMELLSKRFQEGIRQIPECDWLDKCYEIGKKFDDDSPCNVAKCFMYVLMEEFTNLCNYPTPKDTRLVKNIIAENDGYVIRTGVPTMQQVWPGTTVEVIKGMGHVEAYLASHTLFRSCIREMLRKNQELYS</sequence>
<dbReference type="EMBL" id="UYRX01000536">
    <property type="protein sequence ID" value="VDK83532.1"/>
    <property type="molecule type" value="Genomic_DNA"/>
</dbReference>
<dbReference type="STRING" id="42156.A0A3P6T668"/>
<evidence type="ECO:0008006" key="3">
    <source>
        <dbReference type="Google" id="ProtNLM"/>
    </source>
</evidence>
<dbReference type="SUPFAM" id="SSF53474">
    <property type="entry name" value="alpha/beta-Hydrolases"/>
    <property type="match status" value="1"/>
</dbReference>
<dbReference type="OrthoDB" id="9987145at2759"/>
<dbReference type="InterPro" id="IPR019149">
    <property type="entry name" value="ABHD18"/>
</dbReference>
<dbReference type="Proteomes" id="UP000277928">
    <property type="component" value="Unassembled WGS sequence"/>
</dbReference>
<gene>
    <name evidence="1" type="ORF">NLS_LOCUS6250</name>
</gene>
<proteinExistence type="predicted"/>
<evidence type="ECO:0000313" key="1">
    <source>
        <dbReference type="EMBL" id="VDK83532.1"/>
    </source>
</evidence>
<dbReference type="OMA" id="MACLACT"/>
<dbReference type="PANTHER" id="PTHR13617:SF14">
    <property type="entry name" value="PROTEIN ABHD18"/>
    <property type="match status" value="1"/>
</dbReference>
<organism evidence="1 2">
    <name type="scientific">Litomosoides sigmodontis</name>
    <name type="common">Filarial nematode worm</name>
    <dbReference type="NCBI Taxonomy" id="42156"/>
    <lineage>
        <taxon>Eukaryota</taxon>
        <taxon>Metazoa</taxon>
        <taxon>Ecdysozoa</taxon>
        <taxon>Nematoda</taxon>
        <taxon>Chromadorea</taxon>
        <taxon>Rhabditida</taxon>
        <taxon>Spirurina</taxon>
        <taxon>Spiruromorpha</taxon>
        <taxon>Filarioidea</taxon>
        <taxon>Onchocercidae</taxon>
        <taxon>Litomosoides</taxon>
    </lineage>
</organism>
<keyword evidence="2" id="KW-1185">Reference proteome</keyword>